<reference evidence="2" key="2">
    <citation type="submission" date="2020-09" db="EMBL/GenBank/DDBJ databases">
        <authorList>
            <person name="Sun Q."/>
            <person name="Ohkuma M."/>
        </authorList>
    </citation>
    <scope>NUCLEOTIDE SEQUENCE</scope>
    <source>
        <strain evidence="2">JCM 3276</strain>
    </source>
</reference>
<feature type="transmembrane region" description="Helical" evidence="1">
    <location>
        <begin position="144"/>
        <end position="161"/>
    </location>
</feature>
<dbReference type="RefSeq" id="WP_229787534.1">
    <property type="nucleotide sequence ID" value="NZ_BMRB01000006.1"/>
</dbReference>
<dbReference type="InterPro" id="IPR011138">
    <property type="entry name" value="Cytochrome_b-558"/>
</dbReference>
<dbReference type="EMBL" id="BMRB01000006">
    <property type="protein sequence ID" value="GGS52428.1"/>
    <property type="molecule type" value="Genomic_DNA"/>
</dbReference>
<accession>A0A918LIP5</accession>
<protein>
    <submittedName>
        <fullName evidence="2">Succinate dehydrogenase</fullName>
    </submittedName>
</protein>
<comment type="caution">
    <text evidence="2">The sequence shown here is derived from an EMBL/GenBank/DDBJ whole genome shotgun (WGS) entry which is preliminary data.</text>
</comment>
<dbReference type="GO" id="GO:0016020">
    <property type="term" value="C:membrane"/>
    <property type="evidence" value="ECO:0007669"/>
    <property type="project" value="InterPro"/>
</dbReference>
<evidence type="ECO:0000313" key="2">
    <source>
        <dbReference type="EMBL" id="GGS52428.1"/>
    </source>
</evidence>
<gene>
    <name evidence="2" type="primary">sdhC</name>
    <name evidence="2" type="ORF">GCM10010171_54380</name>
</gene>
<evidence type="ECO:0000256" key="1">
    <source>
        <dbReference type="SAM" id="Phobius"/>
    </source>
</evidence>
<reference evidence="2" key="1">
    <citation type="journal article" date="2014" name="Int. J. Syst. Evol. Microbiol.">
        <title>Complete genome sequence of Corynebacterium casei LMG S-19264T (=DSM 44701T), isolated from a smear-ripened cheese.</title>
        <authorList>
            <consortium name="US DOE Joint Genome Institute (JGI-PGF)"/>
            <person name="Walter F."/>
            <person name="Albersmeier A."/>
            <person name="Kalinowski J."/>
            <person name="Ruckert C."/>
        </authorList>
    </citation>
    <scope>NUCLEOTIDE SEQUENCE</scope>
    <source>
        <strain evidence="2">JCM 3276</strain>
    </source>
</reference>
<dbReference type="NCBIfam" id="TIGR02046">
    <property type="entry name" value="sdhC_b558_fam"/>
    <property type="match status" value="1"/>
</dbReference>
<dbReference type="SUPFAM" id="SSF81343">
    <property type="entry name" value="Fumarate reductase respiratory complex transmembrane subunits"/>
    <property type="match status" value="1"/>
</dbReference>
<dbReference type="InterPro" id="IPR034804">
    <property type="entry name" value="SQR/QFR_C/D"/>
</dbReference>
<keyword evidence="3" id="KW-1185">Reference proteome</keyword>
<keyword evidence="1" id="KW-0812">Transmembrane</keyword>
<keyword evidence="1" id="KW-0472">Membrane</keyword>
<feature type="transmembrane region" description="Helical" evidence="1">
    <location>
        <begin position="103"/>
        <end position="124"/>
    </location>
</feature>
<proteinExistence type="predicted"/>
<sequence>MGRKAVMAVTGIVLLAYVLVHMAANLKAFAGRESIDGYGHFLREFLEPVFGYGGFVWIVRVVLLAAVVLHIAAAVSLTRQARKARPIPYAVKQGGYAARTMRWGGVIIALFVVYHILDLTAGVLNPHGVPGEIHASVVAGFSRWYVVAFYTLAVVSLGFHIRHGMWSALRSLGARTAAQPAALAVAVAITVGFLSVPYAVLLGVIR</sequence>
<dbReference type="AlphaFoldDB" id="A0A918LIP5"/>
<organism evidence="2 3">
    <name type="scientific">Actinokineospora fastidiosa</name>
    <dbReference type="NCBI Taxonomy" id="1816"/>
    <lineage>
        <taxon>Bacteria</taxon>
        <taxon>Bacillati</taxon>
        <taxon>Actinomycetota</taxon>
        <taxon>Actinomycetes</taxon>
        <taxon>Pseudonocardiales</taxon>
        <taxon>Pseudonocardiaceae</taxon>
        <taxon>Actinokineospora</taxon>
    </lineage>
</organism>
<dbReference type="Proteomes" id="UP000660680">
    <property type="component" value="Unassembled WGS sequence"/>
</dbReference>
<dbReference type="CDD" id="cd03498">
    <property type="entry name" value="SQR_TypeB_2_TM"/>
    <property type="match status" value="1"/>
</dbReference>
<keyword evidence="1" id="KW-1133">Transmembrane helix</keyword>
<name>A0A918LIP5_9PSEU</name>
<feature type="transmembrane region" description="Helical" evidence="1">
    <location>
        <begin position="182"/>
        <end position="205"/>
    </location>
</feature>
<dbReference type="Gene3D" id="1.20.1300.10">
    <property type="entry name" value="Fumarate reductase/succinate dehydrogenase, transmembrane subunit"/>
    <property type="match status" value="1"/>
</dbReference>
<feature type="transmembrane region" description="Helical" evidence="1">
    <location>
        <begin position="54"/>
        <end position="77"/>
    </location>
</feature>
<evidence type="ECO:0000313" key="3">
    <source>
        <dbReference type="Proteomes" id="UP000660680"/>
    </source>
</evidence>